<evidence type="ECO:0000256" key="7">
    <source>
        <dbReference type="RuleBase" id="RU363032"/>
    </source>
</evidence>
<dbReference type="Gene3D" id="1.10.3720.10">
    <property type="entry name" value="MetI-like"/>
    <property type="match status" value="1"/>
</dbReference>
<dbReference type="GO" id="GO:0055085">
    <property type="term" value="P:transmembrane transport"/>
    <property type="evidence" value="ECO:0007669"/>
    <property type="project" value="InterPro"/>
</dbReference>
<evidence type="ECO:0000313" key="9">
    <source>
        <dbReference type="EMBL" id="AEV68738.1"/>
    </source>
</evidence>
<evidence type="ECO:0000256" key="5">
    <source>
        <dbReference type="ARBA" id="ARBA00022989"/>
    </source>
</evidence>
<reference evidence="10" key="1">
    <citation type="submission" date="2011-12" db="EMBL/GenBank/DDBJ databases">
        <title>Complete sequence of Clostridium clariflavum DSM 19732.</title>
        <authorList>
            <consortium name="US DOE Joint Genome Institute"/>
            <person name="Lucas S."/>
            <person name="Han J."/>
            <person name="Lapidus A."/>
            <person name="Cheng J.-F."/>
            <person name="Goodwin L."/>
            <person name="Pitluck S."/>
            <person name="Peters L."/>
            <person name="Teshima H."/>
            <person name="Detter J.C."/>
            <person name="Han C."/>
            <person name="Tapia R."/>
            <person name="Land M."/>
            <person name="Hauser L."/>
            <person name="Kyrpides N."/>
            <person name="Ivanova N."/>
            <person name="Pagani I."/>
            <person name="Kitzmiller T."/>
            <person name="Lynd L."/>
            <person name="Izquierdo J."/>
            <person name="Woyke T."/>
        </authorList>
    </citation>
    <scope>NUCLEOTIDE SEQUENCE [LARGE SCALE GENOMIC DNA]</scope>
    <source>
        <strain evidence="10">DSM 19732 / NBRC 101661 / EBR45</strain>
    </source>
</reference>
<evidence type="ECO:0000256" key="3">
    <source>
        <dbReference type="ARBA" id="ARBA00022475"/>
    </source>
</evidence>
<dbReference type="Pfam" id="PF00528">
    <property type="entry name" value="BPD_transp_1"/>
    <property type="match status" value="1"/>
</dbReference>
<dbReference type="RefSeq" id="WP_014255317.1">
    <property type="nucleotide sequence ID" value="NC_016627.1"/>
</dbReference>
<evidence type="ECO:0000256" key="1">
    <source>
        <dbReference type="ARBA" id="ARBA00004651"/>
    </source>
</evidence>
<gene>
    <name evidence="9" type="ordered locus">Clocl_2144</name>
</gene>
<dbReference type="HOGENOM" id="CLU_046113_1_3_9"/>
<dbReference type="PROSITE" id="PS50928">
    <property type="entry name" value="ABC_TM1"/>
    <property type="match status" value="1"/>
</dbReference>
<keyword evidence="4 7" id="KW-0812">Transmembrane</keyword>
<feature type="transmembrane region" description="Helical" evidence="7">
    <location>
        <begin position="195"/>
        <end position="215"/>
    </location>
</feature>
<name>G8LX47_ACECE</name>
<dbReference type="STRING" id="720554.Clocl_2144"/>
<dbReference type="InterPro" id="IPR035906">
    <property type="entry name" value="MetI-like_sf"/>
</dbReference>
<feature type="transmembrane region" description="Helical" evidence="7">
    <location>
        <begin position="277"/>
        <end position="296"/>
    </location>
</feature>
<keyword evidence="2 7" id="KW-0813">Transport</keyword>
<dbReference type="CDD" id="cd06261">
    <property type="entry name" value="TM_PBP2"/>
    <property type="match status" value="1"/>
</dbReference>
<dbReference type="eggNOG" id="COG0600">
    <property type="taxonomic scope" value="Bacteria"/>
</dbReference>
<feature type="transmembrane region" description="Helical" evidence="7">
    <location>
        <begin position="40"/>
        <end position="57"/>
    </location>
</feature>
<evidence type="ECO:0000256" key="4">
    <source>
        <dbReference type="ARBA" id="ARBA00022692"/>
    </source>
</evidence>
<dbReference type="KEGG" id="ccl:Clocl_2144"/>
<feature type="transmembrane region" description="Helical" evidence="7">
    <location>
        <begin position="7"/>
        <end position="28"/>
    </location>
</feature>
<dbReference type="InterPro" id="IPR000515">
    <property type="entry name" value="MetI-like"/>
</dbReference>
<dbReference type="AlphaFoldDB" id="G8LX47"/>
<evidence type="ECO:0000259" key="8">
    <source>
        <dbReference type="PROSITE" id="PS50928"/>
    </source>
</evidence>
<feature type="transmembrane region" description="Helical" evidence="7">
    <location>
        <begin position="227"/>
        <end position="246"/>
    </location>
</feature>
<dbReference type="Proteomes" id="UP000005435">
    <property type="component" value="Chromosome"/>
</dbReference>
<evidence type="ECO:0000313" key="10">
    <source>
        <dbReference type="Proteomes" id="UP000005435"/>
    </source>
</evidence>
<dbReference type="EMBL" id="CP003065">
    <property type="protein sequence ID" value="AEV68738.1"/>
    <property type="molecule type" value="Genomic_DNA"/>
</dbReference>
<feature type="transmembrane region" description="Helical" evidence="7">
    <location>
        <begin position="69"/>
        <end position="90"/>
    </location>
</feature>
<dbReference type="GO" id="GO:0005886">
    <property type="term" value="C:plasma membrane"/>
    <property type="evidence" value="ECO:0007669"/>
    <property type="project" value="UniProtKB-SubCell"/>
</dbReference>
<accession>G8LX47</accession>
<dbReference type="SUPFAM" id="SSF161098">
    <property type="entry name" value="MetI-like"/>
    <property type="match status" value="1"/>
</dbReference>
<keyword evidence="6 7" id="KW-0472">Membrane</keyword>
<sequence length="320" mass="35901" precursor="true">MERNNRFNYPLGSILVKSSGIIVFFVLWEIGPRLGWADNQFVPSFSTVIIELFKLFTDGDITMHIMVTLWRVLVGIIAGCVIAIPLGIILSKIHPSLIEILNPMLRLLSQANPFSLSPIFILFFGVGELAKISMITWVCIWPVLFNVIAGVKTVDPLLEKSAKALNASPFQRLSKILLPSVGPWVFAGLRTGVEISFFMVVAAEMIGTSAGLGWLVHTAGMNYRIVWIYSSAVLIIALGVFIKWFLGYAYERLFFWKTAGDFYSEVRIRKRFDTSEVLFIIFMLIVILGFGAKQIIKADFYSKSIESHDHLELYKGSGGF</sequence>
<proteinExistence type="inferred from homology"/>
<evidence type="ECO:0000256" key="6">
    <source>
        <dbReference type="ARBA" id="ARBA00023136"/>
    </source>
</evidence>
<evidence type="ECO:0000256" key="2">
    <source>
        <dbReference type="ARBA" id="ARBA00022448"/>
    </source>
</evidence>
<protein>
    <submittedName>
        <fullName evidence="9">ABC-type nitrate/sulfonate/bicarbonate transport system, permease component</fullName>
    </submittedName>
</protein>
<comment type="subcellular location">
    <subcellularLocation>
        <location evidence="1 7">Cell membrane</location>
        <topology evidence="1 7">Multi-pass membrane protein</topology>
    </subcellularLocation>
</comment>
<reference evidence="9 10" key="2">
    <citation type="journal article" date="2012" name="Stand. Genomic Sci.">
        <title>Complete Genome Sequence of Clostridium clariflavum DSM 19732.</title>
        <authorList>
            <person name="Izquierdo J.A."/>
            <person name="Goodwin L."/>
            <person name="Davenport K.W."/>
            <person name="Teshima H."/>
            <person name="Bruce D."/>
            <person name="Detter C."/>
            <person name="Tapia R."/>
            <person name="Han S."/>
            <person name="Land M."/>
            <person name="Hauser L."/>
            <person name="Jeffries C.D."/>
            <person name="Han J."/>
            <person name="Pitluck S."/>
            <person name="Nolan M."/>
            <person name="Chen A."/>
            <person name="Huntemann M."/>
            <person name="Mavromatis K."/>
            <person name="Mikhailova N."/>
            <person name="Liolios K."/>
            <person name="Woyke T."/>
            <person name="Lynd L.R."/>
        </authorList>
    </citation>
    <scope>NUCLEOTIDE SEQUENCE [LARGE SCALE GENOMIC DNA]</scope>
    <source>
        <strain evidence="10">DSM 19732 / NBRC 101661 / EBR45</strain>
    </source>
</reference>
<comment type="similarity">
    <text evidence="7">Belongs to the binding-protein-dependent transport system permease family.</text>
</comment>
<organism evidence="9 10">
    <name type="scientific">Acetivibrio clariflavus (strain DSM 19732 / NBRC 101661 / EBR45)</name>
    <name type="common">Clostridium clariflavum</name>
    <dbReference type="NCBI Taxonomy" id="720554"/>
    <lineage>
        <taxon>Bacteria</taxon>
        <taxon>Bacillati</taxon>
        <taxon>Bacillota</taxon>
        <taxon>Clostridia</taxon>
        <taxon>Eubacteriales</taxon>
        <taxon>Oscillospiraceae</taxon>
        <taxon>Acetivibrio</taxon>
    </lineage>
</organism>
<dbReference type="PANTHER" id="PTHR30151:SF0">
    <property type="entry name" value="ABC TRANSPORTER PERMEASE PROTEIN MJ0413-RELATED"/>
    <property type="match status" value="1"/>
</dbReference>
<keyword evidence="5 7" id="KW-1133">Transmembrane helix</keyword>
<feature type="domain" description="ABC transmembrane type-1" evidence="8">
    <location>
        <begin position="65"/>
        <end position="246"/>
    </location>
</feature>
<dbReference type="PANTHER" id="PTHR30151">
    <property type="entry name" value="ALKANE SULFONATE ABC TRANSPORTER-RELATED, MEMBRANE SUBUNIT"/>
    <property type="match status" value="1"/>
</dbReference>
<keyword evidence="10" id="KW-1185">Reference proteome</keyword>
<keyword evidence="3" id="KW-1003">Cell membrane</keyword>